<evidence type="ECO:0000313" key="5">
    <source>
        <dbReference type="Proteomes" id="UP000199519"/>
    </source>
</evidence>
<gene>
    <name evidence="2" type="ORF">SAMN04488598_13825</name>
    <name evidence="3" type="ORF">SAMN04515652_13825</name>
</gene>
<feature type="coiled-coil region" evidence="1">
    <location>
        <begin position="31"/>
        <end position="65"/>
    </location>
</feature>
<evidence type="ECO:0000313" key="4">
    <source>
        <dbReference type="Proteomes" id="UP000198612"/>
    </source>
</evidence>
<protein>
    <submittedName>
        <fullName evidence="3">Uncharacterized protein</fullName>
    </submittedName>
</protein>
<sequence>MDLLVDLTEYEKRKYIIPIKFKGKRPSINVKISVEENKEGFEEKKNNIKEKIEELKEKISNKDDLEFYYGLVETVKGTKNPLLSEYPQHESFKKLLEEIFN</sequence>
<reference evidence="4 5" key="1">
    <citation type="submission" date="2016-10" db="EMBL/GenBank/DDBJ databases">
        <authorList>
            <person name="Varghese N."/>
            <person name="Submissions S."/>
        </authorList>
    </citation>
    <scope>NUCLEOTIDE SEQUENCE [LARGE SCALE GENOMIC DNA]</scope>
    <source>
        <strain evidence="2 5">WG2</strain>
        <strain evidence="3 4">WG5</strain>
    </source>
</reference>
<dbReference type="Proteomes" id="UP000198612">
    <property type="component" value="Unassembled WGS sequence"/>
</dbReference>
<keyword evidence="1" id="KW-0175">Coiled coil</keyword>
<evidence type="ECO:0000256" key="1">
    <source>
        <dbReference type="SAM" id="Coils"/>
    </source>
</evidence>
<name>A0A1I0CLD6_9FIRM</name>
<evidence type="ECO:0000313" key="2">
    <source>
        <dbReference type="EMBL" id="SDG02221.1"/>
    </source>
</evidence>
<dbReference type="RefSeq" id="WP_089720827.1">
    <property type="nucleotide sequence ID" value="NZ_FNBJ01000038.1"/>
</dbReference>
<dbReference type="AlphaFoldDB" id="A0A1I0CLD6"/>
<organism evidence="3 4">
    <name type="scientific">Halanaerobium congolense</name>
    <dbReference type="NCBI Taxonomy" id="54121"/>
    <lineage>
        <taxon>Bacteria</taxon>
        <taxon>Bacillati</taxon>
        <taxon>Bacillota</taxon>
        <taxon>Clostridia</taxon>
        <taxon>Halanaerobiales</taxon>
        <taxon>Halanaerobiaceae</taxon>
        <taxon>Halanaerobium</taxon>
    </lineage>
</organism>
<dbReference type="Proteomes" id="UP000199519">
    <property type="component" value="Unassembled WGS sequence"/>
</dbReference>
<evidence type="ECO:0000313" key="3">
    <source>
        <dbReference type="EMBL" id="SET20011.1"/>
    </source>
</evidence>
<keyword evidence="5" id="KW-1185">Reference proteome</keyword>
<accession>A0A1I0CLD6</accession>
<dbReference type="EMBL" id="FOHG01000038">
    <property type="protein sequence ID" value="SET20011.1"/>
    <property type="molecule type" value="Genomic_DNA"/>
</dbReference>
<proteinExistence type="predicted"/>
<dbReference type="EMBL" id="FNBJ01000038">
    <property type="protein sequence ID" value="SDG02221.1"/>
    <property type="molecule type" value="Genomic_DNA"/>
</dbReference>